<comment type="caution">
    <text evidence="1">The sequence shown here is derived from an EMBL/GenBank/DDBJ whole genome shotgun (WGS) entry which is preliminary data.</text>
</comment>
<organism evidence="1">
    <name type="scientific">human gut metagenome</name>
    <dbReference type="NCBI Taxonomy" id="408170"/>
    <lineage>
        <taxon>unclassified sequences</taxon>
        <taxon>metagenomes</taxon>
        <taxon>organismal metagenomes</taxon>
    </lineage>
</organism>
<dbReference type="EMBL" id="AJWY01002056">
    <property type="protein sequence ID" value="EKC78831.1"/>
    <property type="molecule type" value="Genomic_DNA"/>
</dbReference>
<evidence type="ECO:0008006" key="2">
    <source>
        <dbReference type="Google" id="ProtNLM"/>
    </source>
</evidence>
<evidence type="ECO:0000313" key="1">
    <source>
        <dbReference type="EMBL" id="EKC78831.1"/>
    </source>
</evidence>
<proteinExistence type="predicted"/>
<dbReference type="AlphaFoldDB" id="K1V4J3"/>
<name>K1V4J3_9ZZZZ</name>
<protein>
    <recommendedName>
        <fullName evidence="2">A/G-specific adenine glycosylase</fullName>
    </recommendedName>
</protein>
<feature type="non-terminal residue" evidence="1">
    <location>
        <position position="47"/>
    </location>
</feature>
<sequence length="47" mass="5531">MKNDQQTYVPDPEVASRLLEWYGREGRDLPWRRTRGPLPDLDFGSDP</sequence>
<accession>K1V4J3</accession>
<gene>
    <name evidence="1" type="ORF">LEA_03076</name>
</gene>
<reference evidence="1" key="1">
    <citation type="journal article" date="2013" name="Environ. Microbiol.">
        <title>Microbiota from the distal guts of lean and obese adolescents exhibit partial functional redundancy besides clear differences in community structure.</title>
        <authorList>
            <person name="Ferrer M."/>
            <person name="Ruiz A."/>
            <person name="Lanza F."/>
            <person name="Haange S.B."/>
            <person name="Oberbach A."/>
            <person name="Till H."/>
            <person name="Bargiela R."/>
            <person name="Campoy C."/>
            <person name="Segura M.T."/>
            <person name="Richter M."/>
            <person name="von Bergen M."/>
            <person name="Seifert J."/>
            <person name="Suarez A."/>
        </authorList>
    </citation>
    <scope>NUCLEOTIDE SEQUENCE</scope>
</reference>